<dbReference type="VEuPathDB" id="FungiDB:DD237_005763"/>
<keyword evidence="3" id="KW-0624">Polysaccharide degradation</keyword>
<keyword evidence="5" id="KW-1185">Reference proteome</keyword>
<dbReference type="PANTHER" id="PTHR35923">
    <property type="entry name" value="MAJOR EXTRACELLULAR ENDOGLUCANASE"/>
    <property type="match status" value="1"/>
</dbReference>
<comment type="caution">
    <text evidence="4">The sequence shown here is derived from an EMBL/GenBank/DDBJ whole genome shotgun (WGS) entry which is preliminary data.</text>
</comment>
<keyword evidence="1" id="KW-0136">Cellulose degradation</keyword>
<evidence type="ECO:0000256" key="1">
    <source>
        <dbReference type="ARBA" id="ARBA00023001"/>
    </source>
</evidence>
<dbReference type="Proteomes" id="UP000282087">
    <property type="component" value="Unassembled WGS sequence"/>
</dbReference>
<dbReference type="PANTHER" id="PTHR35923:SF2">
    <property type="entry name" value="ENDOGLUCANASE"/>
    <property type="match status" value="1"/>
</dbReference>
<reference evidence="4 5" key="1">
    <citation type="submission" date="2018-06" db="EMBL/GenBank/DDBJ databases">
        <title>Comparative genomics of downy mildews reveals potential adaptations to biotrophy.</title>
        <authorList>
            <person name="Fletcher K."/>
            <person name="Klosterman S.J."/>
            <person name="Derevnina L."/>
            <person name="Martin F."/>
            <person name="Koike S."/>
            <person name="Reyes Chin-Wo S."/>
            <person name="Mou B."/>
            <person name="Michelmore R."/>
        </authorList>
    </citation>
    <scope>NUCLEOTIDE SEQUENCE [LARGE SCALE GENOMIC DNA]</scope>
    <source>
        <strain evidence="4 5">R14</strain>
    </source>
</reference>
<dbReference type="STRING" id="542832.A0A3M6VER0"/>
<evidence type="ECO:0000256" key="3">
    <source>
        <dbReference type="ARBA" id="ARBA00023326"/>
    </source>
</evidence>
<dbReference type="GO" id="GO:0030245">
    <property type="term" value="P:cellulose catabolic process"/>
    <property type="evidence" value="ECO:0007669"/>
    <property type="project" value="UniProtKB-KW"/>
</dbReference>
<name>A0A3M6VER0_9STRA</name>
<organism evidence="4 5">
    <name type="scientific">Peronospora effusa</name>
    <dbReference type="NCBI Taxonomy" id="542832"/>
    <lineage>
        <taxon>Eukaryota</taxon>
        <taxon>Sar</taxon>
        <taxon>Stramenopiles</taxon>
        <taxon>Oomycota</taxon>
        <taxon>Peronosporomycetes</taxon>
        <taxon>Peronosporales</taxon>
        <taxon>Peronosporaceae</taxon>
        <taxon>Peronospora</taxon>
    </lineage>
</organism>
<sequence>MLEADYAGAYMWSLNPESAYQFNPADTMGHFTEGLLEDDWLTPNKVFLDGMAPLDKIKNLKMFPCFPAKVKSDTKVK</sequence>
<dbReference type="AlphaFoldDB" id="A0A3M6VER0"/>
<keyword evidence="2" id="KW-0119">Carbohydrate metabolism</keyword>
<dbReference type="EMBL" id="QLLG01000500">
    <property type="protein sequence ID" value="RMX62820.1"/>
    <property type="molecule type" value="Genomic_DNA"/>
</dbReference>
<protein>
    <submittedName>
        <fullName evidence="4">Uncharacterized protein</fullName>
    </submittedName>
</protein>
<evidence type="ECO:0000313" key="5">
    <source>
        <dbReference type="Proteomes" id="UP000282087"/>
    </source>
</evidence>
<evidence type="ECO:0000256" key="2">
    <source>
        <dbReference type="ARBA" id="ARBA00023277"/>
    </source>
</evidence>
<accession>A0A3M6VER0</accession>
<evidence type="ECO:0000313" key="4">
    <source>
        <dbReference type="EMBL" id="RMX62820.1"/>
    </source>
</evidence>
<gene>
    <name evidence="4" type="ORF">DD238_007650</name>
</gene>
<proteinExistence type="predicted"/>